<keyword evidence="1" id="KW-1133">Transmembrane helix</keyword>
<name>W9QMJ0_9ROSA</name>
<evidence type="ECO:0000313" key="3">
    <source>
        <dbReference type="Proteomes" id="UP000030645"/>
    </source>
</evidence>
<keyword evidence="1" id="KW-0812">Transmembrane</keyword>
<protein>
    <submittedName>
        <fullName evidence="2">Uncharacterized protein</fullName>
    </submittedName>
</protein>
<reference evidence="3" key="1">
    <citation type="submission" date="2013-01" db="EMBL/GenBank/DDBJ databases">
        <title>Draft Genome Sequence of a Mulberry Tree, Morus notabilis C.K. Schneid.</title>
        <authorList>
            <person name="He N."/>
            <person name="Zhao S."/>
        </authorList>
    </citation>
    <scope>NUCLEOTIDE SEQUENCE</scope>
</reference>
<gene>
    <name evidence="2" type="ORF">L484_005148</name>
</gene>
<feature type="transmembrane region" description="Helical" evidence="1">
    <location>
        <begin position="65"/>
        <end position="84"/>
    </location>
</feature>
<organism evidence="2 3">
    <name type="scientific">Morus notabilis</name>
    <dbReference type="NCBI Taxonomy" id="981085"/>
    <lineage>
        <taxon>Eukaryota</taxon>
        <taxon>Viridiplantae</taxon>
        <taxon>Streptophyta</taxon>
        <taxon>Embryophyta</taxon>
        <taxon>Tracheophyta</taxon>
        <taxon>Spermatophyta</taxon>
        <taxon>Magnoliopsida</taxon>
        <taxon>eudicotyledons</taxon>
        <taxon>Gunneridae</taxon>
        <taxon>Pentapetalae</taxon>
        <taxon>rosids</taxon>
        <taxon>fabids</taxon>
        <taxon>Rosales</taxon>
        <taxon>Moraceae</taxon>
        <taxon>Moreae</taxon>
        <taxon>Morus</taxon>
    </lineage>
</organism>
<keyword evidence="1" id="KW-0472">Membrane</keyword>
<dbReference type="EMBL" id="KE343529">
    <property type="protein sequence ID" value="EXB33256.1"/>
    <property type="molecule type" value="Genomic_DNA"/>
</dbReference>
<dbReference type="Proteomes" id="UP000030645">
    <property type="component" value="Unassembled WGS sequence"/>
</dbReference>
<sequence length="87" mass="8935">MGRAGGVFLGGSSGVAVVLVGRVRVVPFVSQRFPFGGVPPVVVHVSALAVGDVGAWCSPVNVLSLLWRSLFLMFLPSLVSIVAMPGS</sequence>
<feature type="transmembrane region" description="Helical" evidence="1">
    <location>
        <begin position="7"/>
        <end position="25"/>
    </location>
</feature>
<dbReference type="AlphaFoldDB" id="W9QMJ0"/>
<proteinExistence type="predicted"/>
<keyword evidence="3" id="KW-1185">Reference proteome</keyword>
<accession>W9QMJ0</accession>
<evidence type="ECO:0000313" key="2">
    <source>
        <dbReference type="EMBL" id="EXB33256.1"/>
    </source>
</evidence>
<evidence type="ECO:0000256" key="1">
    <source>
        <dbReference type="SAM" id="Phobius"/>
    </source>
</evidence>